<feature type="transmembrane region" description="Helical" evidence="1">
    <location>
        <begin position="12"/>
        <end position="32"/>
    </location>
</feature>
<protein>
    <submittedName>
        <fullName evidence="2">DUF4199 domain-containing protein</fullName>
    </submittedName>
</protein>
<keyword evidence="1" id="KW-1133">Transmembrane helix</keyword>
<name>A0A385STE9_9BACT</name>
<dbReference type="OrthoDB" id="979246at2"/>
<dbReference type="Proteomes" id="UP000266183">
    <property type="component" value="Chromosome"/>
</dbReference>
<evidence type="ECO:0000313" key="2">
    <source>
        <dbReference type="EMBL" id="AYB35113.1"/>
    </source>
</evidence>
<dbReference type="RefSeq" id="WP_119758364.1">
    <property type="nucleotide sequence ID" value="NZ_CP032382.1"/>
</dbReference>
<reference evidence="3" key="1">
    <citation type="submission" date="2018-09" db="EMBL/GenBank/DDBJ databases">
        <title>Chryseolinea sp. KIS68-18 isolated from soil.</title>
        <authorList>
            <person name="Weon H.-Y."/>
            <person name="Kwon S.-W."/>
            <person name="Lee S.A."/>
        </authorList>
    </citation>
    <scope>NUCLEOTIDE SEQUENCE [LARGE SCALE GENOMIC DNA]</scope>
    <source>
        <strain evidence="3">KIS68-18</strain>
    </source>
</reference>
<dbReference type="AlphaFoldDB" id="A0A385STE9"/>
<dbReference type="Pfam" id="PF13858">
    <property type="entry name" value="DUF4199"/>
    <property type="match status" value="1"/>
</dbReference>
<organism evidence="2 3">
    <name type="scientific">Chryseolinea soli</name>
    <dbReference type="NCBI Taxonomy" id="2321403"/>
    <lineage>
        <taxon>Bacteria</taxon>
        <taxon>Pseudomonadati</taxon>
        <taxon>Bacteroidota</taxon>
        <taxon>Cytophagia</taxon>
        <taxon>Cytophagales</taxon>
        <taxon>Fulvivirgaceae</taxon>
        <taxon>Chryseolinea</taxon>
    </lineage>
</organism>
<keyword evidence="1" id="KW-0472">Membrane</keyword>
<gene>
    <name evidence="2" type="ORF">D4L85_33030</name>
</gene>
<sequence>MTMKFKVSDYPDRLTQIYGALIALGLIAYFWLAKILGFINIPEFRLFNVVIQTAGIYLACKQFRQLHAGSINYFRAMAIGFITSTIGTTLFAMFLFILFQIDKPLFESIIRDEPLRTYLTVYMATFAVWTEGMVSGTVATFLLTNIMDSDQP</sequence>
<keyword evidence="3" id="KW-1185">Reference proteome</keyword>
<evidence type="ECO:0000256" key="1">
    <source>
        <dbReference type="SAM" id="Phobius"/>
    </source>
</evidence>
<keyword evidence="1" id="KW-0812">Transmembrane</keyword>
<accession>A0A385STE9</accession>
<proteinExistence type="predicted"/>
<feature type="transmembrane region" description="Helical" evidence="1">
    <location>
        <begin position="72"/>
        <end position="99"/>
    </location>
</feature>
<feature type="transmembrane region" description="Helical" evidence="1">
    <location>
        <begin position="119"/>
        <end position="143"/>
    </location>
</feature>
<evidence type="ECO:0000313" key="3">
    <source>
        <dbReference type="Proteomes" id="UP000266183"/>
    </source>
</evidence>
<dbReference type="EMBL" id="CP032382">
    <property type="protein sequence ID" value="AYB35113.1"/>
    <property type="molecule type" value="Genomic_DNA"/>
</dbReference>
<dbReference type="InterPro" id="IPR025250">
    <property type="entry name" value="DUF4199"/>
</dbReference>
<dbReference type="KEGG" id="chk:D4L85_33030"/>